<dbReference type="Proteomes" id="UP000837857">
    <property type="component" value="Chromosome 5"/>
</dbReference>
<evidence type="ECO:0000313" key="2">
    <source>
        <dbReference type="EMBL" id="CAH2068108.1"/>
    </source>
</evidence>
<feature type="region of interest" description="Disordered" evidence="1">
    <location>
        <begin position="1"/>
        <end position="20"/>
    </location>
</feature>
<protein>
    <submittedName>
        <fullName evidence="2">Uncharacterized protein</fullName>
    </submittedName>
</protein>
<organism evidence="2 3">
    <name type="scientific">Iphiclides podalirius</name>
    <name type="common">scarce swallowtail</name>
    <dbReference type="NCBI Taxonomy" id="110791"/>
    <lineage>
        <taxon>Eukaryota</taxon>
        <taxon>Metazoa</taxon>
        <taxon>Ecdysozoa</taxon>
        <taxon>Arthropoda</taxon>
        <taxon>Hexapoda</taxon>
        <taxon>Insecta</taxon>
        <taxon>Pterygota</taxon>
        <taxon>Neoptera</taxon>
        <taxon>Endopterygota</taxon>
        <taxon>Lepidoptera</taxon>
        <taxon>Glossata</taxon>
        <taxon>Ditrysia</taxon>
        <taxon>Papilionoidea</taxon>
        <taxon>Papilionidae</taxon>
        <taxon>Papilioninae</taxon>
        <taxon>Iphiclides</taxon>
    </lineage>
</organism>
<keyword evidence="3" id="KW-1185">Reference proteome</keyword>
<evidence type="ECO:0000256" key="1">
    <source>
        <dbReference type="SAM" id="MobiDB-lite"/>
    </source>
</evidence>
<accession>A0ABN8IV55</accession>
<reference evidence="2" key="1">
    <citation type="submission" date="2022-03" db="EMBL/GenBank/DDBJ databases">
        <authorList>
            <person name="Martin H S."/>
        </authorList>
    </citation>
    <scope>NUCLEOTIDE SEQUENCE</scope>
</reference>
<evidence type="ECO:0000313" key="3">
    <source>
        <dbReference type="Proteomes" id="UP000837857"/>
    </source>
</evidence>
<feature type="non-terminal residue" evidence="2">
    <location>
        <position position="69"/>
    </location>
</feature>
<dbReference type="EMBL" id="OW152817">
    <property type="protein sequence ID" value="CAH2068108.1"/>
    <property type="molecule type" value="Genomic_DNA"/>
</dbReference>
<gene>
    <name evidence="2" type="ORF">IPOD504_LOCUS14039</name>
</gene>
<sequence>MRGGDRFLPSPLTPRSPPSLSAVRILASGNETIPDLRQRTIPPIAARYSSLLGGGRPLPSPSSRVRMTF</sequence>
<name>A0ABN8IV55_9NEOP</name>
<proteinExistence type="predicted"/>